<proteinExistence type="predicted"/>
<dbReference type="CDD" id="cd00377">
    <property type="entry name" value="ICL_PEPM"/>
    <property type="match status" value="1"/>
</dbReference>
<comment type="caution">
    <text evidence="1">The sequence shown here is derived from an EMBL/GenBank/DDBJ whole genome shotgun (WGS) entry which is preliminary data.</text>
</comment>
<dbReference type="InterPro" id="IPR040442">
    <property type="entry name" value="Pyrv_kinase-like_dom_sf"/>
</dbReference>
<gene>
    <name evidence="1" type="ORF">H6P80_03895</name>
</gene>
<protein>
    <submittedName>
        <fullName evidence="1">Isocitrate lyase/phosphoenolpyruvate mutase family protein</fullName>
    </submittedName>
</protein>
<dbReference type="Pfam" id="PF13714">
    <property type="entry name" value="PEP_mutase"/>
    <property type="match status" value="1"/>
</dbReference>
<keyword evidence="1" id="KW-0456">Lyase</keyword>
<dbReference type="SUPFAM" id="SSF51621">
    <property type="entry name" value="Phosphoenolpyruvate/pyruvate domain"/>
    <property type="match status" value="1"/>
</dbReference>
<dbReference type="InterPro" id="IPR039556">
    <property type="entry name" value="ICL/PEPM"/>
</dbReference>
<dbReference type="PANTHER" id="PTHR42905:SF16">
    <property type="entry name" value="CARBOXYPHOSPHONOENOLPYRUVATE PHOSPHONOMUTASE-LIKE PROTEIN (AFU_ORTHOLOGUE AFUA_5G07230)"/>
    <property type="match status" value="1"/>
</dbReference>
<dbReference type="Proteomes" id="UP000564378">
    <property type="component" value="Unassembled WGS sequence"/>
</dbReference>
<dbReference type="Gene3D" id="3.20.20.60">
    <property type="entry name" value="Phosphoenolpyruvate-binding domains"/>
    <property type="match status" value="1"/>
</dbReference>
<dbReference type="InterPro" id="IPR015813">
    <property type="entry name" value="Pyrv/PenolPyrv_kinase-like_dom"/>
</dbReference>
<evidence type="ECO:0000313" key="1">
    <source>
        <dbReference type="EMBL" id="MBC2776755.1"/>
    </source>
</evidence>
<reference evidence="1 2" key="1">
    <citation type="submission" date="2020-08" db="EMBL/GenBank/DDBJ databases">
        <title>Draft genome sequence of Parasphingopyxis sp. GrpM-11.</title>
        <authorList>
            <person name="Oh J."/>
            <person name="Roh D.-H."/>
        </authorList>
    </citation>
    <scope>NUCLEOTIDE SEQUENCE [LARGE SCALE GENOMIC DNA]</scope>
    <source>
        <strain evidence="1 2">GrpM-11</strain>
    </source>
</reference>
<dbReference type="GO" id="GO:0016829">
    <property type="term" value="F:lyase activity"/>
    <property type="evidence" value="ECO:0007669"/>
    <property type="project" value="UniProtKB-KW"/>
</dbReference>
<dbReference type="EMBL" id="JACJVJ010000001">
    <property type="protein sequence ID" value="MBC2776755.1"/>
    <property type="molecule type" value="Genomic_DNA"/>
</dbReference>
<keyword evidence="2" id="KW-1185">Reference proteome</keyword>
<keyword evidence="1" id="KW-0670">Pyruvate</keyword>
<evidence type="ECO:0000313" key="2">
    <source>
        <dbReference type="Proteomes" id="UP000564378"/>
    </source>
</evidence>
<accession>A0A842HV02</accession>
<dbReference type="AlphaFoldDB" id="A0A842HV02"/>
<name>A0A842HV02_9SPHN</name>
<dbReference type="PANTHER" id="PTHR42905">
    <property type="entry name" value="PHOSPHOENOLPYRUVATE CARBOXYLASE"/>
    <property type="match status" value="1"/>
</dbReference>
<organism evidence="1 2">
    <name type="scientific">Parasphingopyxis marina</name>
    <dbReference type="NCBI Taxonomy" id="2761622"/>
    <lineage>
        <taxon>Bacteria</taxon>
        <taxon>Pseudomonadati</taxon>
        <taxon>Pseudomonadota</taxon>
        <taxon>Alphaproteobacteria</taxon>
        <taxon>Sphingomonadales</taxon>
        <taxon>Sphingomonadaceae</taxon>
        <taxon>Parasphingopyxis</taxon>
    </lineage>
</organism>
<sequence>MPQSSDQQARARAFHALHVSGDPVILFNVWDAGSAKAVADAGAKAIATGSASVAGARGYTDAESLPMEQALNNAMRIVDSVDLPLTVDFEGGYAVDPKLVAVHAQAMIEIGVIGINFEDQVIGGAGLHPVALQTERIAAIRAVADKAGVDFFINARTDVWLGAGRKTLAEGDRLGIALERAKAYAEAGASGFFIPGLADETEIAAVCEATALPVNAMMFDAMPPTARLAELGIARISYGPGPWREAMASLTAAARAAFEG</sequence>
<dbReference type="RefSeq" id="WP_185800014.1">
    <property type="nucleotide sequence ID" value="NZ_JACJVJ010000001.1"/>
</dbReference>